<keyword evidence="3" id="KW-1003">Cell membrane</keyword>
<dbReference type="Proteomes" id="UP001597497">
    <property type="component" value="Unassembled WGS sequence"/>
</dbReference>
<comment type="caution">
    <text evidence="9">The sequence shown here is derived from an EMBL/GenBank/DDBJ whole genome shotgun (WGS) entry which is preliminary data.</text>
</comment>
<dbReference type="Pfam" id="PF00528">
    <property type="entry name" value="BPD_transp_1"/>
    <property type="match status" value="1"/>
</dbReference>
<dbReference type="EMBL" id="JBHUMM010000045">
    <property type="protein sequence ID" value="MFD2673620.1"/>
    <property type="molecule type" value="Genomic_DNA"/>
</dbReference>
<sequence length="297" mass="33057">MGIGSRIQKFMPLMAILPALTLFTMFVLFPTIGNLYFSFTNYNGNIDSFDWVGLKNYEYAFTTDLINVGDTIKVTAIFCILVTLIQNALAVVLAVLVNMKLRLRTFYRSVIFMPNILGVVVTGLIWTLLFDPYSGPVVKGFEMFGKDTALLGDPEMAIYLVVFVQVWMSVGYAMILYIAGLQGISATLYESARIDGASSWKSFLHITLPMLWPIITVNLMLSVIGSLKLFDIILVLTNGGPGMSTMTIGMYIFDNLFKSNLTQGYAAALSFIHFFIIAVVVAIFYRFLSARGKGYGW</sequence>
<feature type="transmembrane region" description="Helical" evidence="7">
    <location>
        <begin position="109"/>
        <end position="129"/>
    </location>
</feature>
<dbReference type="PROSITE" id="PS50928">
    <property type="entry name" value="ABC_TM1"/>
    <property type="match status" value="1"/>
</dbReference>
<keyword evidence="10" id="KW-1185">Reference proteome</keyword>
<evidence type="ECO:0000256" key="7">
    <source>
        <dbReference type="RuleBase" id="RU363032"/>
    </source>
</evidence>
<feature type="transmembrane region" description="Helical" evidence="7">
    <location>
        <begin position="202"/>
        <end position="226"/>
    </location>
</feature>
<evidence type="ECO:0000313" key="9">
    <source>
        <dbReference type="EMBL" id="MFD2673620.1"/>
    </source>
</evidence>
<evidence type="ECO:0000256" key="5">
    <source>
        <dbReference type="ARBA" id="ARBA00022989"/>
    </source>
</evidence>
<evidence type="ECO:0000313" key="10">
    <source>
        <dbReference type="Proteomes" id="UP001597497"/>
    </source>
</evidence>
<organism evidence="9 10">
    <name type="scientific">Marinicrinis sediminis</name>
    <dbReference type="NCBI Taxonomy" id="1652465"/>
    <lineage>
        <taxon>Bacteria</taxon>
        <taxon>Bacillati</taxon>
        <taxon>Bacillota</taxon>
        <taxon>Bacilli</taxon>
        <taxon>Bacillales</taxon>
        <taxon>Paenibacillaceae</taxon>
    </lineage>
</organism>
<feature type="transmembrane region" description="Helical" evidence="7">
    <location>
        <begin position="74"/>
        <end position="97"/>
    </location>
</feature>
<feature type="transmembrane region" description="Helical" evidence="7">
    <location>
        <begin position="232"/>
        <end position="253"/>
    </location>
</feature>
<keyword evidence="2 7" id="KW-0813">Transport</keyword>
<proteinExistence type="inferred from homology"/>
<dbReference type="SUPFAM" id="SSF161098">
    <property type="entry name" value="MetI-like"/>
    <property type="match status" value="1"/>
</dbReference>
<protein>
    <submittedName>
        <fullName evidence="9">Carbohydrate ABC transporter permease</fullName>
    </submittedName>
</protein>
<comment type="subcellular location">
    <subcellularLocation>
        <location evidence="1 7">Cell membrane</location>
        <topology evidence="1 7">Multi-pass membrane protein</topology>
    </subcellularLocation>
</comment>
<evidence type="ECO:0000259" key="8">
    <source>
        <dbReference type="PROSITE" id="PS50928"/>
    </source>
</evidence>
<dbReference type="InterPro" id="IPR035906">
    <property type="entry name" value="MetI-like_sf"/>
</dbReference>
<dbReference type="InterPro" id="IPR000515">
    <property type="entry name" value="MetI-like"/>
</dbReference>
<evidence type="ECO:0000256" key="2">
    <source>
        <dbReference type="ARBA" id="ARBA00022448"/>
    </source>
</evidence>
<feature type="transmembrane region" description="Helical" evidence="7">
    <location>
        <begin position="265"/>
        <end position="288"/>
    </location>
</feature>
<feature type="domain" description="ABC transmembrane type-1" evidence="8">
    <location>
        <begin position="72"/>
        <end position="284"/>
    </location>
</feature>
<comment type="similarity">
    <text evidence="7">Belongs to the binding-protein-dependent transport system permease family.</text>
</comment>
<feature type="transmembrane region" description="Helical" evidence="7">
    <location>
        <begin position="12"/>
        <end position="32"/>
    </location>
</feature>
<feature type="transmembrane region" description="Helical" evidence="7">
    <location>
        <begin position="156"/>
        <end position="181"/>
    </location>
</feature>
<keyword evidence="4 7" id="KW-0812">Transmembrane</keyword>
<keyword evidence="5 7" id="KW-1133">Transmembrane helix</keyword>
<gene>
    <name evidence="9" type="ORF">ACFSUC_18885</name>
</gene>
<dbReference type="SUPFAM" id="SSF160964">
    <property type="entry name" value="MalF N-terminal region-like"/>
    <property type="match status" value="1"/>
</dbReference>
<dbReference type="CDD" id="cd06261">
    <property type="entry name" value="TM_PBP2"/>
    <property type="match status" value="1"/>
</dbReference>
<evidence type="ECO:0000256" key="4">
    <source>
        <dbReference type="ARBA" id="ARBA00022692"/>
    </source>
</evidence>
<dbReference type="Gene3D" id="1.10.3720.10">
    <property type="entry name" value="MetI-like"/>
    <property type="match status" value="1"/>
</dbReference>
<evidence type="ECO:0000256" key="3">
    <source>
        <dbReference type="ARBA" id="ARBA00022475"/>
    </source>
</evidence>
<reference evidence="10" key="1">
    <citation type="journal article" date="2019" name="Int. J. Syst. Evol. Microbiol.">
        <title>The Global Catalogue of Microorganisms (GCM) 10K type strain sequencing project: providing services to taxonomists for standard genome sequencing and annotation.</title>
        <authorList>
            <consortium name="The Broad Institute Genomics Platform"/>
            <consortium name="The Broad Institute Genome Sequencing Center for Infectious Disease"/>
            <person name="Wu L."/>
            <person name="Ma J."/>
        </authorList>
    </citation>
    <scope>NUCLEOTIDE SEQUENCE [LARGE SCALE GENOMIC DNA]</scope>
    <source>
        <strain evidence="10">KCTC 33676</strain>
    </source>
</reference>
<keyword evidence="6 7" id="KW-0472">Membrane</keyword>
<accession>A0ABW5RG69</accession>
<dbReference type="RefSeq" id="WP_379931205.1">
    <property type="nucleotide sequence ID" value="NZ_JBHUMM010000045.1"/>
</dbReference>
<evidence type="ECO:0000256" key="1">
    <source>
        <dbReference type="ARBA" id="ARBA00004651"/>
    </source>
</evidence>
<evidence type="ECO:0000256" key="6">
    <source>
        <dbReference type="ARBA" id="ARBA00023136"/>
    </source>
</evidence>
<name>A0ABW5RG69_9BACL</name>
<dbReference type="PANTHER" id="PTHR30193">
    <property type="entry name" value="ABC TRANSPORTER PERMEASE PROTEIN"/>
    <property type="match status" value="1"/>
</dbReference>
<dbReference type="InterPro" id="IPR051393">
    <property type="entry name" value="ABC_transporter_permease"/>
</dbReference>
<dbReference type="PANTHER" id="PTHR30193:SF37">
    <property type="entry name" value="INNER MEMBRANE ABC TRANSPORTER PERMEASE PROTEIN YCJO"/>
    <property type="match status" value="1"/>
</dbReference>